<protein>
    <recommendedName>
        <fullName evidence="6">Ankyrin repeat protein</fullName>
    </recommendedName>
</protein>
<evidence type="ECO:0008006" key="6">
    <source>
        <dbReference type="Google" id="ProtNLM"/>
    </source>
</evidence>
<evidence type="ECO:0000256" key="3">
    <source>
        <dbReference type="PROSITE-ProRule" id="PRU00023"/>
    </source>
</evidence>
<accession>A0A9W9NVJ4</accession>
<reference evidence="4" key="2">
    <citation type="journal article" date="2023" name="IMA Fungus">
        <title>Comparative genomic study of the Penicillium genus elucidates a diverse pangenome and 15 lateral gene transfer events.</title>
        <authorList>
            <person name="Petersen C."/>
            <person name="Sorensen T."/>
            <person name="Nielsen M.R."/>
            <person name="Sondergaard T.E."/>
            <person name="Sorensen J.L."/>
            <person name="Fitzpatrick D.A."/>
            <person name="Frisvad J.C."/>
            <person name="Nielsen K.L."/>
        </authorList>
    </citation>
    <scope>NUCLEOTIDE SEQUENCE</scope>
    <source>
        <strain evidence="4">IBT 19713</strain>
    </source>
</reference>
<dbReference type="OrthoDB" id="4368021at2759"/>
<evidence type="ECO:0000256" key="1">
    <source>
        <dbReference type="ARBA" id="ARBA00022737"/>
    </source>
</evidence>
<evidence type="ECO:0000313" key="5">
    <source>
        <dbReference type="Proteomes" id="UP001150941"/>
    </source>
</evidence>
<keyword evidence="1" id="KW-0677">Repeat</keyword>
<dbReference type="PANTHER" id="PTHR24193">
    <property type="entry name" value="ANKYRIN REPEAT PROTEIN"/>
    <property type="match status" value="1"/>
</dbReference>
<gene>
    <name evidence="4" type="ORF">N7468_006938</name>
</gene>
<reference evidence="4" key="1">
    <citation type="submission" date="2022-11" db="EMBL/GenBank/DDBJ databases">
        <authorList>
            <person name="Petersen C."/>
        </authorList>
    </citation>
    <scope>NUCLEOTIDE SEQUENCE</scope>
    <source>
        <strain evidence="4">IBT 19713</strain>
    </source>
</reference>
<dbReference type="PANTHER" id="PTHR24193:SF121">
    <property type="entry name" value="ADA2A-CONTAINING COMPLEX COMPONENT 3, ISOFORM D"/>
    <property type="match status" value="1"/>
</dbReference>
<dbReference type="SUPFAM" id="SSF48403">
    <property type="entry name" value="Ankyrin repeat"/>
    <property type="match status" value="1"/>
</dbReference>
<dbReference type="InterPro" id="IPR050663">
    <property type="entry name" value="Ankyrin-SOCS_Box"/>
</dbReference>
<feature type="repeat" description="ANK" evidence="3">
    <location>
        <begin position="483"/>
        <end position="505"/>
    </location>
</feature>
<evidence type="ECO:0000256" key="2">
    <source>
        <dbReference type="ARBA" id="ARBA00023043"/>
    </source>
</evidence>
<organism evidence="4 5">
    <name type="scientific">Penicillium chermesinum</name>
    <dbReference type="NCBI Taxonomy" id="63820"/>
    <lineage>
        <taxon>Eukaryota</taxon>
        <taxon>Fungi</taxon>
        <taxon>Dikarya</taxon>
        <taxon>Ascomycota</taxon>
        <taxon>Pezizomycotina</taxon>
        <taxon>Eurotiomycetes</taxon>
        <taxon>Eurotiomycetidae</taxon>
        <taxon>Eurotiales</taxon>
        <taxon>Aspergillaceae</taxon>
        <taxon>Penicillium</taxon>
    </lineage>
</organism>
<dbReference type="Pfam" id="PF12796">
    <property type="entry name" value="Ank_2"/>
    <property type="match status" value="2"/>
</dbReference>
<comment type="caution">
    <text evidence="4">The sequence shown here is derived from an EMBL/GenBank/DDBJ whole genome shotgun (WGS) entry which is preliminary data.</text>
</comment>
<dbReference type="GO" id="GO:0000976">
    <property type="term" value="F:transcription cis-regulatory region binding"/>
    <property type="evidence" value="ECO:0007669"/>
    <property type="project" value="TreeGrafter"/>
</dbReference>
<dbReference type="GeneID" id="83203537"/>
<name>A0A9W9NVJ4_9EURO</name>
<evidence type="ECO:0000313" key="4">
    <source>
        <dbReference type="EMBL" id="KAJ5225713.1"/>
    </source>
</evidence>
<dbReference type="GO" id="GO:0005634">
    <property type="term" value="C:nucleus"/>
    <property type="evidence" value="ECO:0007669"/>
    <property type="project" value="TreeGrafter"/>
</dbReference>
<dbReference type="RefSeq" id="XP_058329124.1">
    <property type="nucleotide sequence ID" value="XM_058476234.1"/>
</dbReference>
<dbReference type="InterPro" id="IPR036770">
    <property type="entry name" value="Ankyrin_rpt-contain_sf"/>
</dbReference>
<dbReference type="SMART" id="SM00248">
    <property type="entry name" value="ANK"/>
    <property type="match status" value="9"/>
</dbReference>
<dbReference type="GO" id="GO:0045944">
    <property type="term" value="P:positive regulation of transcription by RNA polymerase II"/>
    <property type="evidence" value="ECO:0007669"/>
    <property type="project" value="TreeGrafter"/>
</dbReference>
<keyword evidence="5" id="KW-1185">Reference proteome</keyword>
<dbReference type="Gene3D" id="1.25.40.20">
    <property type="entry name" value="Ankyrin repeat-containing domain"/>
    <property type="match status" value="3"/>
</dbReference>
<dbReference type="InterPro" id="IPR002110">
    <property type="entry name" value="Ankyrin_rpt"/>
</dbReference>
<feature type="repeat" description="ANK" evidence="3">
    <location>
        <begin position="450"/>
        <end position="482"/>
    </location>
</feature>
<dbReference type="AlphaFoldDB" id="A0A9W9NVJ4"/>
<dbReference type="EMBL" id="JAPQKS010000005">
    <property type="protein sequence ID" value="KAJ5225713.1"/>
    <property type="molecule type" value="Genomic_DNA"/>
</dbReference>
<sequence>MSIALTLVEKPSSLKEMARGLSLRGFIRRTCPYLIRIDSRDYLTVAHQSFKDFLLRVQQVQVRQQDEVNPFYLDFEKASLQSARDCMVYLGFEDISQEAEDPWQKDFTIETLARLGPKHPRRGFVYPPRVQFLSKYSFIDYASHFWVSHVYGQDGDPQFYRLFKRVITKKKNYQALCYLWDNERQATEHPPMYLAFQHGLFSLLEKLVLDGHDINALIDGCHIIHMPETDGDLETLIRLGANINGQDDTGQTRLLRLIRELKPDISEGEEGHLIHNGETSGSSDAQAIHAIREIRAWLRRSHIDINLGDNWGQTPLHAAAVVDSKLAPILLKTLMSRPNVDINPEDELGRTPLTWAMHCGKESTVHILMQTPGIDISKARMQGESALINAAHQGWTHIVISLLKDLNHLGDFVDVHGQNILHWTIFMGMMDAFEMALEKDASILAGRDTRGMTPLHLAASEGQFHAVKLLLARGANPLDKTKFGETALHLAAAGGHLRILKALIQALPSSSPINEKDSMGWTLAHHAVVSGSDQLVRYIVSLKEVDLTKVDRHGRTPFAFAAWLASFNILDMFFQVNTASADMEFMDAFGNTLLHLAARGNNESTLPYFLKNLPDKGNLLNRWEKTALDMVPSTSPLRNQLVASGLHHSQKFLTEIKTSLLDTTREEDPPLHLDWIVTVPPAPEDDATIASKAAADDGIRVG</sequence>
<keyword evidence="2 3" id="KW-0040">ANK repeat</keyword>
<dbReference type="PROSITE" id="PS50297">
    <property type="entry name" value="ANK_REP_REGION"/>
    <property type="match status" value="2"/>
</dbReference>
<dbReference type="PROSITE" id="PS50088">
    <property type="entry name" value="ANK_REPEAT"/>
    <property type="match status" value="2"/>
</dbReference>
<proteinExistence type="predicted"/>
<dbReference type="Proteomes" id="UP001150941">
    <property type="component" value="Unassembled WGS sequence"/>
</dbReference>